<dbReference type="SMART" id="SM00870">
    <property type="entry name" value="Asparaginase"/>
    <property type="match status" value="1"/>
</dbReference>
<dbReference type="PRINTS" id="PR00139">
    <property type="entry name" value="ASNGLNASE"/>
</dbReference>
<dbReference type="InterPro" id="IPR041725">
    <property type="entry name" value="L-asparaginase_I"/>
</dbReference>
<dbReference type="OrthoDB" id="427002at2759"/>
<keyword evidence="10" id="KW-1185">Reference proteome</keyword>
<dbReference type="CDD" id="cd08963">
    <property type="entry name" value="L-asparaginase_I"/>
    <property type="match status" value="1"/>
</dbReference>
<dbReference type="AlphaFoldDB" id="A0A2R5G1I7"/>
<protein>
    <recommendedName>
        <fullName evidence="2">asparaginase</fullName>
        <ecNumber evidence="2">3.5.1.1</ecNumber>
    </recommendedName>
</protein>
<evidence type="ECO:0000259" key="7">
    <source>
        <dbReference type="Pfam" id="PF00710"/>
    </source>
</evidence>
<dbReference type="InterPro" id="IPR006034">
    <property type="entry name" value="Asparaginase/glutaminase-like"/>
</dbReference>
<dbReference type="PANTHER" id="PTHR11707">
    <property type="entry name" value="L-ASPARAGINASE"/>
    <property type="match status" value="1"/>
</dbReference>
<evidence type="ECO:0000256" key="3">
    <source>
        <dbReference type="ARBA" id="ARBA00022801"/>
    </source>
</evidence>
<evidence type="ECO:0000256" key="1">
    <source>
        <dbReference type="ARBA" id="ARBA00010518"/>
    </source>
</evidence>
<evidence type="ECO:0000256" key="5">
    <source>
        <dbReference type="PIRSR" id="PIRSR001220-1"/>
    </source>
</evidence>
<comment type="catalytic activity">
    <reaction evidence="4">
        <text>L-asparagine + H2O = L-aspartate + NH4(+)</text>
        <dbReference type="Rhea" id="RHEA:21016"/>
        <dbReference type="ChEBI" id="CHEBI:15377"/>
        <dbReference type="ChEBI" id="CHEBI:28938"/>
        <dbReference type="ChEBI" id="CHEBI:29991"/>
        <dbReference type="ChEBI" id="CHEBI:58048"/>
        <dbReference type="EC" id="3.5.1.1"/>
    </reaction>
</comment>
<dbReference type="InterPro" id="IPR037152">
    <property type="entry name" value="L-asparaginase_N_sf"/>
</dbReference>
<dbReference type="InterPro" id="IPR040919">
    <property type="entry name" value="Asparaginase_C"/>
</dbReference>
<dbReference type="Pfam" id="PF17763">
    <property type="entry name" value="Asparaginase_C"/>
    <property type="match status" value="1"/>
</dbReference>
<dbReference type="EMBL" id="BEYU01000009">
    <property type="protein sequence ID" value="GBG24870.1"/>
    <property type="molecule type" value="Genomic_DNA"/>
</dbReference>
<dbReference type="Gene3D" id="3.40.50.1170">
    <property type="entry name" value="L-asparaginase, N-terminal domain"/>
    <property type="match status" value="1"/>
</dbReference>
<dbReference type="NCBIfam" id="TIGR00519">
    <property type="entry name" value="asnASE_I"/>
    <property type="match status" value="1"/>
</dbReference>
<feature type="binding site" evidence="6">
    <location>
        <begin position="125"/>
        <end position="126"/>
    </location>
    <ligand>
        <name>substrate</name>
    </ligand>
</feature>
<dbReference type="FunFam" id="3.40.50.1170:FF:000001">
    <property type="entry name" value="L-asparaginase 2"/>
    <property type="match status" value="1"/>
</dbReference>
<dbReference type="PIRSF" id="PIRSF500176">
    <property type="entry name" value="L_ASNase"/>
    <property type="match status" value="1"/>
</dbReference>
<name>A0A2R5G1I7_9STRA</name>
<dbReference type="PANTHER" id="PTHR11707:SF28">
    <property type="entry name" value="60 KDA LYSOPHOSPHOLIPASE"/>
    <property type="match status" value="1"/>
</dbReference>
<dbReference type="InterPro" id="IPR036152">
    <property type="entry name" value="Asp/glu_Ase-like_sf"/>
</dbReference>
<evidence type="ECO:0000256" key="4">
    <source>
        <dbReference type="ARBA" id="ARBA00049366"/>
    </source>
</evidence>
<evidence type="ECO:0000256" key="2">
    <source>
        <dbReference type="ARBA" id="ARBA00012920"/>
    </source>
</evidence>
<dbReference type="SUPFAM" id="SSF53774">
    <property type="entry name" value="Glutaminase/Asparaginase"/>
    <property type="match status" value="1"/>
</dbReference>
<evidence type="ECO:0000256" key="6">
    <source>
        <dbReference type="PIRSR" id="PIRSR001220-2"/>
    </source>
</evidence>
<keyword evidence="3" id="KW-0378">Hydrolase</keyword>
<reference evidence="9 10" key="1">
    <citation type="submission" date="2017-12" db="EMBL/GenBank/DDBJ databases">
        <title>Sequencing, de novo assembly and annotation of complete genome of a new Thraustochytrid species, strain FCC1311.</title>
        <authorList>
            <person name="Sedici K."/>
            <person name="Godart F."/>
            <person name="Aiese Cigliano R."/>
            <person name="Sanseverino W."/>
            <person name="Barakat M."/>
            <person name="Ortet P."/>
            <person name="Marechal E."/>
            <person name="Cagnac O."/>
            <person name="Amato A."/>
        </authorList>
    </citation>
    <scope>NUCLEOTIDE SEQUENCE [LARGE SCALE GENOMIC DNA]</scope>
</reference>
<evidence type="ECO:0000313" key="10">
    <source>
        <dbReference type="Proteomes" id="UP000241890"/>
    </source>
</evidence>
<dbReference type="InterPro" id="IPR027473">
    <property type="entry name" value="L-asparaginase_C"/>
</dbReference>
<sequence length="385" mass="41485">MSGVVIRAGAAREDTADEVNSEKVEGVEEEQTANMGPKVLVLYIGGTIGMVADSLGSLKPCPGYLTKELTTMPEMTADDMPNVDVKEYDTLVDSSDMDASDWAAIVRDIEDNYFNYDGFVVLQGTDTMAYSASALSFMLENLGKPVVLTGSMIPLIKGYSDARRNLLMAIFIAGTSCIPEVCIFFFDKLLRGNRSKKLDTGSLDAFQSPNFGPLASVGVGIQYHESFHLDPPKKPFRTHKTMDRGVAAIRMIPGFDDEILRALKNVSSLKAIVVELYGTGNAPSRKRGLVEALESLIAAGKLVVVVSQCPTGNVDLLAYAVGRRLAEAGCLSGHDMTVEAVAAKLSYLFGRGLSPAIVRDRLSVSLRGELTTSSERRAPRLTSPL</sequence>
<comment type="caution">
    <text evidence="9">The sequence shown here is derived from an EMBL/GenBank/DDBJ whole genome shotgun (WGS) entry which is preliminary data.</text>
</comment>
<evidence type="ECO:0000313" key="9">
    <source>
        <dbReference type="EMBL" id="GBG24870.1"/>
    </source>
</evidence>
<proteinExistence type="inferred from homology"/>
<accession>A0A2R5G1I7</accession>
<dbReference type="Proteomes" id="UP000241890">
    <property type="component" value="Unassembled WGS sequence"/>
</dbReference>
<dbReference type="GO" id="GO:0009066">
    <property type="term" value="P:aspartate family amino acid metabolic process"/>
    <property type="evidence" value="ECO:0007669"/>
    <property type="project" value="UniProtKB-ARBA"/>
</dbReference>
<dbReference type="InterPro" id="IPR006033">
    <property type="entry name" value="AsnA_fam"/>
</dbReference>
<feature type="domain" description="L-asparaginase N-terminal" evidence="7">
    <location>
        <begin position="38"/>
        <end position="225"/>
    </location>
</feature>
<dbReference type="InterPro" id="IPR027474">
    <property type="entry name" value="L-asparaginase_N"/>
</dbReference>
<dbReference type="Pfam" id="PF00710">
    <property type="entry name" value="Asparaginase"/>
    <property type="match status" value="1"/>
</dbReference>
<dbReference type="GO" id="GO:0004067">
    <property type="term" value="F:asparaginase activity"/>
    <property type="evidence" value="ECO:0007669"/>
    <property type="project" value="UniProtKB-UniRule"/>
</dbReference>
<feature type="active site" description="O-isoaspartyl threonine intermediate" evidence="5">
    <location>
        <position position="47"/>
    </location>
</feature>
<dbReference type="InParanoid" id="A0A2R5G1I7"/>
<organism evidence="9 10">
    <name type="scientific">Hondaea fermentalgiana</name>
    <dbReference type="NCBI Taxonomy" id="2315210"/>
    <lineage>
        <taxon>Eukaryota</taxon>
        <taxon>Sar</taxon>
        <taxon>Stramenopiles</taxon>
        <taxon>Bigyra</taxon>
        <taxon>Labyrinthulomycetes</taxon>
        <taxon>Thraustochytrida</taxon>
        <taxon>Thraustochytriidae</taxon>
        <taxon>Hondaea</taxon>
    </lineage>
</organism>
<dbReference type="PIRSF" id="PIRSF001220">
    <property type="entry name" value="L-ASNase_gatD"/>
    <property type="match status" value="1"/>
</dbReference>
<dbReference type="SFLD" id="SFLDS00057">
    <property type="entry name" value="Glutaminase/Asparaginase"/>
    <property type="match status" value="1"/>
</dbReference>
<gene>
    <name evidence="9" type="ORF">FCC1311_010882</name>
</gene>
<feature type="domain" description="Asparaginase/glutaminase C-terminal" evidence="8">
    <location>
        <begin position="246"/>
        <end position="360"/>
    </location>
</feature>
<dbReference type="PROSITE" id="PS51732">
    <property type="entry name" value="ASN_GLN_ASE_3"/>
    <property type="match status" value="1"/>
</dbReference>
<dbReference type="EC" id="3.5.1.1" evidence="2"/>
<comment type="similarity">
    <text evidence="1">Belongs to the asparaginase 1 family.</text>
</comment>
<feature type="binding site" evidence="6">
    <location>
        <position position="94"/>
    </location>
    <ligand>
        <name>substrate</name>
    </ligand>
</feature>
<evidence type="ECO:0000259" key="8">
    <source>
        <dbReference type="Pfam" id="PF17763"/>
    </source>
</evidence>
<dbReference type="Gene3D" id="3.40.50.40">
    <property type="match status" value="1"/>
</dbReference>